<feature type="compositionally biased region" description="Basic residues" evidence="5">
    <location>
        <begin position="9"/>
        <end position="19"/>
    </location>
</feature>
<dbReference type="AlphaFoldDB" id="A0A9W8EFR6"/>
<comment type="caution">
    <text evidence="6">The sequence shown here is derived from an EMBL/GenBank/DDBJ whole genome shotgun (WGS) entry which is preliminary data.</text>
</comment>
<dbReference type="FunFam" id="3.30.63.20:FF:000001">
    <property type="entry name" value="40S ribosomal protein S25"/>
    <property type="match status" value="1"/>
</dbReference>
<dbReference type="Gene3D" id="3.30.63.20">
    <property type="match status" value="1"/>
</dbReference>
<feature type="region of interest" description="Disordered" evidence="5">
    <location>
        <begin position="1"/>
        <end position="23"/>
    </location>
</feature>
<dbReference type="GO" id="GO:0005840">
    <property type="term" value="C:ribosome"/>
    <property type="evidence" value="ECO:0007669"/>
    <property type="project" value="UniProtKB-KW"/>
</dbReference>
<evidence type="ECO:0000313" key="6">
    <source>
        <dbReference type="EMBL" id="KAJ1984490.1"/>
    </source>
</evidence>
<dbReference type="PANTHER" id="PTHR12850">
    <property type="entry name" value="40S RIBOSOMAL PROTEIN S25"/>
    <property type="match status" value="1"/>
</dbReference>
<organism evidence="6 7">
    <name type="scientific">Dimargaris verticillata</name>
    <dbReference type="NCBI Taxonomy" id="2761393"/>
    <lineage>
        <taxon>Eukaryota</taxon>
        <taxon>Fungi</taxon>
        <taxon>Fungi incertae sedis</taxon>
        <taxon>Zoopagomycota</taxon>
        <taxon>Kickxellomycotina</taxon>
        <taxon>Dimargaritomycetes</taxon>
        <taxon>Dimargaritales</taxon>
        <taxon>Dimargaritaceae</taxon>
        <taxon>Dimargaris</taxon>
    </lineage>
</organism>
<evidence type="ECO:0000313" key="7">
    <source>
        <dbReference type="Proteomes" id="UP001151582"/>
    </source>
</evidence>
<dbReference type="GO" id="GO:1990904">
    <property type="term" value="C:ribonucleoprotein complex"/>
    <property type="evidence" value="ECO:0007669"/>
    <property type="project" value="UniProtKB-KW"/>
</dbReference>
<accession>A0A9W8EFR6</accession>
<evidence type="ECO:0000256" key="2">
    <source>
        <dbReference type="ARBA" id="ARBA00022980"/>
    </source>
</evidence>
<evidence type="ECO:0000256" key="3">
    <source>
        <dbReference type="ARBA" id="ARBA00023274"/>
    </source>
</evidence>
<gene>
    <name evidence="6" type="primary">RPS25</name>
    <name evidence="6" type="ORF">H4R34_000637</name>
</gene>
<sequence>MAKDAKAGGKNKKKKWSKGKVKDKADNAVIFDKPTLEKLRKEIPSYKLITPAILVDRLRISGSLARSALKDLEEEGTIRLISGHSSQMIYSRATVAVAEGEGE</sequence>
<keyword evidence="7" id="KW-1185">Reference proteome</keyword>
<dbReference type="Pfam" id="PF03297">
    <property type="entry name" value="Ribosomal_S25"/>
    <property type="match status" value="1"/>
</dbReference>
<name>A0A9W8EFR6_9FUNG</name>
<dbReference type="InterPro" id="IPR004977">
    <property type="entry name" value="Ribosomal_eS25"/>
</dbReference>
<keyword evidence="2 4" id="KW-0689">Ribosomal protein</keyword>
<evidence type="ECO:0000256" key="4">
    <source>
        <dbReference type="RuleBase" id="RU366057"/>
    </source>
</evidence>
<evidence type="ECO:0000256" key="1">
    <source>
        <dbReference type="ARBA" id="ARBA00009106"/>
    </source>
</evidence>
<protein>
    <recommendedName>
        <fullName evidence="4">40S ribosomal protein S25</fullName>
    </recommendedName>
</protein>
<keyword evidence="3 4" id="KW-0687">Ribonucleoprotein</keyword>
<evidence type="ECO:0000256" key="5">
    <source>
        <dbReference type="SAM" id="MobiDB-lite"/>
    </source>
</evidence>
<proteinExistence type="inferred from homology"/>
<dbReference type="Proteomes" id="UP001151582">
    <property type="component" value="Unassembled WGS sequence"/>
</dbReference>
<reference evidence="6" key="1">
    <citation type="submission" date="2022-07" db="EMBL/GenBank/DDBJ databases">
        <title>Phylogenomic reconstructions and comparative analyses of Kickxellomycotina fungi.</title>
        <authorList>
            <person name="Reynolds N.K."/>
            <person name="Stajich J.E."/>
            <person name="Barry K."/>
            <person name="Grigoriev I.V."/>
            <person name="Crous P."/>
            <person name="Smith M.E."/>
        </authorList>
    </citation>
    <scope>NUCLEOTIDE SEQUENCE</scope>
    <source>
        <strain evidence="6">RSA 567</strain>
    </source>
</reference>
<dbReference type="EMBL" id="JANBQB010000018">
    <property type="protein sequence ID" value="KAJ1984490.1"/>
    <property type="molecule type" value="Genomic_DNA"/>
</dbReference>
<dbReference type="OrthoDB" id="10263513at2759"/>
<comment type="similarity">
    <text evidence="1 4">Belongs to the eukaryotic ribosomal protein eS25 family.</text>
</comment>